<dbReference type="AlphaFoldDB" id="A0A545TFA1"/>
<dbReference type="CDD" id="cd00586">
    <property type="entry name" value="4HBT"/>
    <property type="match status" value="1"/>
</dbReference>
<accession>A0A545TFA1</accession>
<comment type="caution">
    <text evidence="1">The sequence shown here is derived from an EMBL/GenBank/DDBJ whole genome shotgun (WGS) entry which is preliminary data.</text>
</comment>
<dbReference type="SUPFAM" id="SSF54637">
    <property type="entry name" value="Thioesterase/thiol ester dehydrase-isomerase"/>
    <property type="match status" value="1"/>
</dbReference>
<dbReference type="InterPro" id="IPR029069">
    <property type="entry name" value="HotDog_dom_sf"/>
</dbReference>
<dbReference type="Gene3D" id="3.10.129.10">
    <property type="entry name" value="Hotdog Thioesterase"/>
    <property type="match status" value="1"/>
</dbReference>
<proteinExistence type="predicted"/>
<sequence length="126" mass="14015">MFQHCDPAGIVFYPRYVEMFNAVVERWFEQGLELSFAELVMERGKGVPTAHLEVAFKAPSRLGEVLDLSLVVTKLGASSVTCAIEARCGDEMRIGGTVTLVHIDGARMKSEPWPGDLRTKIENYLI</sequence>
<keyword evidence="2" id="KW-1185">Reference proteome</keyword>
<dbReference type="Pfam" id="PF13279">
    <property type="entry name" value="4HBT_2"/>
    <property type="match status" value="1"/>
</dbReference>
<evidence type="ECO:0000313" key="2">
    <source>
        <dbReference type="Proteomes" id="UP000315252"/>
    </source>
</evidence>
<gene>
    <name evidence="1" type="ORF">FKG95_22785</name>
</gene>
<organism evidence="1 2">
    <name type="scientific">Denitrobaculum tricleocarpae</name>
    <dbReference type="NCBI Taxonomy" id="2591009"/>
    <lineage>
        <taxon>Bacteria</taxon>
        <taxon>Pseudomonadati</taxon>
        <taxon>Pseudomonadota</taxon>
        <taxon>Alphaproteobacteria</taxon>
        <taxon>Rhodospirillales</taxon>
        <taxon>Rhodospirillaceae</taxon>
        <taxon>Denitrobaculum</taxon>
    </lineage>
</organism>
<dbReference type="OrthoDB" id="7204167at2"/>
<name>A0A545TFA1_9PROT</name>
<protein>
    <submittedName>
        <fullName evidence="1">Acyl-CoA thioesterase</fullName>
    </submittedName>
</protein>
<evidence type="ECO:0000313" key="1">
    <source>
        <dbReference type="EMBL" id="TQV75912.1"/>
    </source>
</evidence>
<reference evidence="1 2" key="1">
    <citation type="submission" date="2019-06" db="EMBL/GenBank/DDBJ databases">
        <title>Whole genome sequence for Rhodospirillaceae sp. R148.</title>
        <authorList>
            <person name="Wang G."/>
        </authorList>
    </citation>
    <scope>NUCLEOTIDE SEQUENCE [LARGE SCALE GENOMIC DNA]</scope>
    <source>
        <strain evidence="1 2">R148</strain>
    </source>
</reference>
<dbReference type="EMBL" id="VHSH01000009">
    <property type="protein sequence ID" value="TQV75912.1"/>
    <property type="molecule type" value="Genomic_DNA"/>
</dbReference>
<dbReference type="Proteomes" id="UP000315252">
    <property type="component" value="Unassembled WGS sequence"/>
</dbReference>